<proteinExistence type="predicted"/>
<organism evidence="1 2">
    <name type="scientific">Aquatica leii</name>
    <dbReference type="NCBI Taxonomy" id="1421715"/>
    <lineage>
        <taxon>Eukaryota</taxon>
        <taxon>Metazoa</taxon>
        <taxon>Ecdysozoa</taxon>
        <taxon>Arthropoda</taxon>
        <taxon>Hexapoda</taxon>
        <taxon>Insecta</taxon>
        <taxon>Pterygota</taxon>
        <taxon>Neoptera</taxon>
        <taxon>Endopterygota</taxon>
        <taxon>Coleoptera</taxon>
        <taxon>Polyphaga</taxon>
        <taxon>Elateriformia</taxon>
        <taxon>Elateroidea</taxon>
        <taxon>Lampyridae</taxon>
        <taxon>Luciolinae</taxon>
        <taxon>Aquatica</taxon>
    </lineage>
</organism>
<gene>
    <name evidence="1" type="ORF">RN001_008032</name>
</gene>
<sequence length="332" mass="38632">MYQPEKQSELEQEFWKTLELIVGRDKKRTEKDVFDDVQDWVDKVVSKKIVDDDENLLTGNSKKTEDSGYGSGHSKNVTRFLHNANILKTDCKKKINFVVQELNAFLASKEQFISGLKVVSGFSHPYVRSRLEKLMGSNLISLTDRTYMQQLQERILENYANDMNKRIAAREANERERVKNLVLTGMIPLDDAPPEMIDHPVRLIEMYCRKLIAERREKIKIHKGFIPKRLYPDDTPDPPSGLAIEEGHMFRKREERLCHPPQCVLGVSDKDDIKRGYMFTDEQYAELKLEGSLIQQLREAQSLKQFKALYVKNELDVDTLSASTKRNRRLRV</sequence>
<dbReference type="Proteomes" id="UP001353858">
    <property type="component" value="Unassembled WGS sequence"/>
</dbReference>
<protein>
    <submittedName>
        <fullName evidence="1">Uncharacterized protein</fullName>
    </submittedName>
</protein>
<keyword evidence="2" id="KW-1185">Reference proteome</keyword>
<evidence type="ECO:0000313" key="1">
    <source>
        <dbReference type="EMBL" id="KAK4879886.1"/>
    </source>
</evidence>
<comment type="caution">
    <text evidence="1">The sequence shown here is derived from an EMBL/GenBank/DDBJ whole genome shotgun (WGS) entry which is preliminary data.</text>
</comment>
<accession>A0AAN7S9E3</accession>
<name>A0AAN7S9E3_9COLE</name>
<dbReference type="AlphaFoldDB" id="A0AAN7S9E3"/>
<reference evidence="2" key="1">
    <citation type="submission" date="2023-01" db="EMBL/GenBank/DDBJ databases">
        <title>Key to firefly adult light organ development and bioluminescence: homeobox transcription factors regulate luciferase expression and transportation to peroxisome.</title>
        <authorList>
            <person name="Fu X."/>
        </authorList>
    </citation>
    <scope>NUCLEOTIDE SEQUENCE [LARGE SCALE GENOMIC DNA]</scope>
</reference>
<evidence type="ECO:0000313" key="2">
    <source>
        <dbReference type="Proteomes" id="UP001353858"/>
    </source>
</evidence>
<dbReference type="EMBL" id="JARPUR010000003">
    <property type="protein sequence ID" value="KAK4879886.1"/>
    <property type="molecule type" value="Genomic_DNA"/>
</dbReference>